<dbReference type="GO" id="GO:0006281">
    <property type="term" value="P:DNA repair"/>
    <property type="evidence" value="ECO:0007669"/>
    <property type="project" value="UniProtKB-KW"/>
</dbReference>
<proteinExistence type="predicted"/>
<dbReference type="GO" id="GO:0051276">
    <property type="term" value="P:chromosome organization"/>
    <property type="evidence" value="ECO:0007669"/>
    <property type="project" value="UniProtKB-ARBA"/>
</dbReference>
<dbReference type="InterPro" id="IPR043502">
    <property type="entry name" value="DNA/RNA_pol_sf"/>
</dbReference>
<dbReference type="GO" id="GO:0005657">
    <property type="term" value="C:replication fork"/>
    <property type="evidence" value="ECO:0007669"/>
    <property type="project" value="TreeGrafter"/>
</dbReference>
<dbReference type="GO" id="GO:0005634">
    <property type="term" value="C:nucleus"/>
    <property type="evidence" value="ECO:0007669"/>
    <property type="project" value="UniProtKB-SubCell"/>
</dbReference>
<reference evidence="12 13" key="1">
    <citation type="journal article" date="2015" name="Genome Biol. Evol.">
        <title>Comparative Genomics of a Bacterivorous Green Alga Reveals Evolutionary Causalities and Consequences of Phago-Mixotrophic Mode of Nutrition.</title>
        <authorList>
            <person name="Burns J.A."/>
            <person name="Paasch A."/>
            <person name="Narechania A."/>
            <person name="Kim E."/>
        </authorList>
    </citation>
    <scope>NUCLEOTIDE SEQUENCE [LARGE SCALE GENOMIC DNA]</scope>
    <source>
        <strain evidence="12 13">PLY_AMNH</strain>
    </source>
</reference>
<protein>
    <recommendedName>
        <fullName evidence="9">DNA polymerase eta</fullName>
    </recommendedName>
</protein>
<dbReference type="GO" id="GO:0035861">
    <property type="term" value="C:site of double-strand break"/>
    <property type="evidence" value="ECO:0007669"/>
    <property type="project" value="TreeGrafter"/>
</dbReference>
<dbReference type="FunFam" id="3.40.1170.60:FF:000008">
    <property type="entry name" value="DNA polymerase eta subunit"/>
    <property type="match status" value="1"/>
</dbReference>
<evidence type="ECO:0000256" key="9">
    <source>
        <dbReference type="ARBA" id="ARBA00044975"/>
    </source>
</evidence>
<evidence type="ECO:0000256" key="5">
    <source>
        <dbReference type="ARBA" id="ARBA00022771"/>
    </source>
</evidence>
<evidence type="ECO:0000256" key="6">
    <source>
        <dbReference type="ARBA" id="ARBA00022833"/>
    </source>
</evidence>
<evidence type="ECO:0000313" key="12">
    <source>
        <dbReference type="EMBL" id="KAK3244516.1"/>
    </source>
</evidence>
<dbReference type="Pfam" id="PF11799">
    <property type="entry name" value="IMS_C"/>
    <property type="match status" value="1"/>
</dbReference>
<organism evidence="12 13">
    <name type="scientific">Cymbomonas tetramitiformis</name>
    <dbReference type="NCBI Taxonomy" id="36881"/>
    <lineage>
        <taxon>Eukaryota</taxon>
        <taxon>Viridiplantae</taxon>
        <taxon>Chlorophyta</taxon>
        <taxon>Pyramimonadophyceae</taxon>
        <taxon>Pyramimonadales</taxon>
        <taxon>Pyramimonadaceae</taxon>
        <taxon>Cymbomonas</taxon>
    </lineage>
</organism>
<evidence type="ECO:0000256" key="4">
    <source>
        <dbReference type="ARBA" id="ARBA00022763"/>
    </source>
</evidence>
<dbReference type="SUPFAM" id="SSF56672">
    <property type="entry name" value="DNA/RNA polymerases"/>
    <property type="match status" value="1"/>
</dbReference>
<dbReference type="Gene3D" id="3.40.1170.60">
    <property type="match status" value="1"/>
</dbReference>
<dbReference type="GO" id="GO:0008270">
    <property type="term" value="F:zinc ion binding"/>
    <property type="evidence" value="ECO:0007669"/>
    <property type="project" value="UniProtKB-KW"/>
</dbReference>
<dbReference type="InterPro" id="IPR043128">
    <property type="entry name" value="Rev_trsase/Diguanyl_cyclase"/>
</dbReference>
<dbReference type="GO" id="GO:0009314">
    <property type="term" value="P:response to radiation"/>
    <property type="evidence" value="ECO:0007669"/>
    <property type="project" value="TreeGrafter"/>
</dbReference>
<evidence type="ECO:0000256" key="8">
    <source>
        <dbReference type="ARBA" id="ARBA00023242"/>
    </source>
</evidence>
<dbReference type="GO" id="GO:0003887">
    <property type="term" value="F:DNA-directed DNA polymerase activity"/>
    <property type="evidence" value="ECO:0007669"/>
    <property type="project" value="TreeGrafter"/>
</dbReference>
<comment type="caution">
    <text evidence="12">The sequence shown here is derived from an EMBL/GenBank/DDBJ whole genome shotgun (WGS) entry which is preliminary data.</text>
</comment>
<feature type="region of interest" description="Disordered" evidence="10">
    <location>
        <begin position="654"/>
        <end position="689"/>
    </location>
</feature>
<accession>A0AAE0BXB1</accession>
<keyword evidence="3" id="KW-0479">Metal-binding</keyword>
<dbReference type="Gene3D" id="3.30.70.270">
    <property type="match status" value="1"/>
</dbReference>
<dbReference type="PANTHER" id="PTHR45873:SF1">
    <property type="entry name" value="DNA POLYMERASE ETA"/>
    <property type="match status" value="1"/>
</dbReference>
<dbReference type="EMBL" id="LGRX02031775">
    <property type="protein sequence ID" value="KAK3244516.1"/>
    <property type="molecule type" value="Genomic_DNA"/>
</dbReference>
<keyword evidence="2" id="KW-0808">Transferase</keyword>
<dbReference type="PROSITE" id="PS50173">
    <property type="entry name" value="UMUC"/>
    <property type="match status" value="1"/>
</dbReference>
<dbReference type="InterPro" id="IPR017961">
    <property type="entry name" value="DNA_pol_Y-fam_little_finger"/>
</dbReference>
<evidence type="ECO:0000256" key="2">
    <source>
        <dbReference type="ARBA" id="ARBA00022679"/>
    </source>
</evidence>
<dbReference type="InterPro" id="IPR036775">
    <property type="entry name" value="DNA_pol_Y-fam_lit_finger_sf"/>
</dbReference>
<dbReference type="GO" id="GO:0042276">
    <property type="term" value="P:error-prone translesion synthesis"/>
    <property type="evidence" value="ECO:0007669"/>
    <property type="project" value="TreeGrafter"/>
</dbReference>
<dbReference type="Pfam" id="PF00817">
    <property type="entry name" value="IMS"/>
    <property type="match status" value="1"/>
</dbReference>
<dbReference type="GO" id="GO:0070987">
    <property type="term" value="P:error-free translesion synthesis"/>
    <property type="evidence" value="ECO:0007669"/>
    <property type="project" value="UniProtKB-ARBA"/>
</dbReference>
<evidence type="ECO:0000256" key="10">
    <source>
        <dbReference type="SAM" id="MobiDB-lite"/>
    </source>
</evidence>
<dbReference type="Proteomes" id="UP001190700">
    <property type="component" value="Unassembled WGS sequence"/>
</dbReference>
<dbReference type="PIRSF" id="PIRSF036603">
    <property type="entry name" value="DPol_eta"/>
    <property type="match status" value="1"/>
</dbReference>
<dbReference type="AlphaFoldDB" id="A0AAE0BXB1"/>
<keyword evidence="8" id="KW-0539">Nucleus</keyword>
<dbReference type="Gene3D" id="1.10.150.20">
    <property type="entry name" value="5' to 3' exonuclease, C-terminal subdomain"/>
    <property type="match status" value="1"/>
</dbReference>
<dbReference type="InterPro" id="IPR001126">
    <property type="entry name" value="UmuC"/>
</dbReference>
<dbReference type="Gene3D" id="3.30.1490.100">
    <property type="entry name" value="DNA polymerase, Y-family, little finger domain"/>
    <property type="match status" value="1"/>
</dbReference>
<keyword evidence="5" id="KW-0863">Zinc-finger</keyword>
<keyword evidence="4" id="KW-0227">DNA damage</keyword>
<dbReference type="Pfam" id="PF18439">
    <property type="entry name" value="zf_UBZ"/>
    <property type="match status" value="1"/>
</dbReference>
<keyword evidence="13" id="KW-1185">Reference proteome</keyword>
<dbReference type="InterPro" id="IPR041298">
    <property type="entry name" value="UBZ3"/>
</dbReference>
<feature type="region of interest" description="Disordered" evidence="10">
    <location>
        <begin position="146"/>
        <end position="173"/>
    </location>
</feature>
<feature type="domain" description="UmuC" evidence="11">
    <location>
        <begin position="10"/>
        <end position="262"/>
    </location>
</feature>
<comment type="subcellular location">
    <subcellularLocation>
        <location evidence="1">Nucleus</location>
    </subcellularLocation>
</comment>
<sequence>MQDTFNHRVIVHCDLDCFYAQVEHKRLGVPMDVPLVVQQWEGLIAVNYAARKYGVTRGMRVPEAKRACPELRCVHVETIGGDGPNDKTKSTAHDRASSKVSLERYRRASVEIMAIFQRYTPLCERASIDEAYLDLTAQVEESLRGCTSGSQGRQEEDFGPADDQVPEGVVSGSGGSHVVLGGIRRTDALDRRLMIGGKLVAQLRSAVASELGYTVSAGIAHNKMLAKLASAKHKPNKQTIVPWHAVSEMMAAMALRSINGLGGKLGEAVEALRPPGGEMRTALDLQQIPETQLHATFDAKTATRLHRLCSDSEPSPKSINACKSFEPVYDVARIETWARILSDELAARLEEDSSMHERRPRSLVLHFRGVLGADHLQNWTAGRVSQLTGEHSKSCAMPPANGGSAICSADALCNAVMKLFHSCCPAALPCTRFAIGATDFQPLPSSGPGAITQFFAAASRAAPGAGDGASEHTSAHLPGLPLPVSATAPAEGARPSPGPRSSGSSSVLQLLTTAATSATSSWRPPARACRGEMPCGDVRHSELSTSEEEALVKPVVWGATAPAGPLSMWRRAEKTKDASPPEAPGVAQPVGGTGGDAGDTGVGTSGWWCSRCRRHVYESSAEHDDYHLAVQLQASSDPPAVSRPNTIHKAIEETRGRKRHVAKKPTESAAEAQKLEREQRRANRARVGQHFSSTLAAGSEASGHPEPEPVVQVPTAIFEEDMDNSDSTRFSSYLGKLPKYTGTKEEDRPKFVQDFILLCETVRRQHDASIRQKIRRGQSDGCLTSVQLVV</sequence>
<dbReference type="SUPFAM" id="SSF100879">
    <property type="entry name" value="Lesion bypass DNA polymerase (Y-family), little finger domain"/>
    <property type="match status" value="1"/>
</dbReference>
<evidence type="ECO:0000259" key="11">
    <source>
        <dbReference type="PROSITE" id="PS50173"/>
    </source>
</evidence>
<dbReference type="GO" id="GO:0003684">
    <property type="term" value="F:damaged DNA binding"/>
    <property type="evidence" value="ECO:0007669"/>
    <property type="project" value="InterPro"/>
</dbReference>
<keyword evidence="7" id="KW-0234">DNA repair</keyword>
<dbReference type="InterPro" id="IPR052230">
    <property type="entry name" value="DNA_polymerase_eta"/>
</dbReference>
<name>A0AAE0BXB1_9CHLO</name>
<gene>
    <name evidence="12" type="ORF">CYMTET_45871</name>
</gene>
<evidence type="ECO:0000256" key="1">
    <source>
        <dbReference type="ARBA" id="ARBA00004123"/>
    </source>
</evidence>
<evidence type="ECO:0000256" key="3">
    <source>
        <dbReference type="ARBA" id="ARBA00022723"/>
    </source>
</evidence>
<evidence type="ECO:0000313" key="13">
    <source>
        <dbReference type="Proteomes" id="UP001190700"/>
    </source>
</evidence>
<dbReference type="PANTHER" id="PTHR45873">
    <property type="entry name" value="DNA POLYMERASE ETA"/>
    <property type="match status" value="1"/>
</dbReference>
<evidence type="ECO:0000256" key="7">
    <source>
        <dbReference type="ARBA" id="ARBA00023204"/>
    </source>
</evidence>
<feature type="region of interest" description="Disordered" evidence="10">
    <location>
        <begin position="462"/>
        <end position="507"/>
    </location>
</feature>
<feature type="region of interest" description="Disordered" evidence="10">
    <location>
        <begin position="575"/>
        <end position="595"/>
    </location>
</feature>
<keyword evidence="6" id="KW-0862">Zinc</keyword>